<evidence type="ECO:0000256" key="8">
    <source>
        <dbReference type="ARBA" id="ARBA00023136"/>
    </source>
</evidence>
<reference evidence="14" key="1">
    <citation type="submission" date="2025-08" db="UniProtKB">
        <authorList>
            <consortium name="RefSeq"/>
        </authorList>
    </citation>
    <scope>IDENTIFICATION</scope>
    <source>
        <tissue evidence="14">Testes</tissue>
    </source>
</reference>
<comment type="subcellular location">
    <subcellularLocation>
        <location evidence="1">Membrane</location>
        <topology evidence="1">Multi-pass membrane protein</topology>
    </subcellularLocation>
</comment>
<dbReference type="Pfam" id="PF00858">
    <property type="entry name" value="ASC"/>
    <property type="match status" value="3"/>
</dbReference>
<evidence type="ECO:0000256" key="4">
    <source>
        <dbReference type="ARBA" id="ARBA00022692"/>
    </source>
</evidence>
<gene>
    <name evidence="14" type="primary">LOC100371532</name>
</gene>
<dbReference type="InterPro" id="IPR001873">
    <property type="entry name" value="ENaC"/>
</dbReference>
<evidence type="ECO:0000313" key="14">
    <source>
        <dbReference type="RefSeq" id="XP_002739356.1"/>
    </source>
</evidence>
<name>A0ABM0GX86_SACKO</name>
<evidence type="ECO:0000256" key="6">
    <source>
        <dbReference type="ARBA" id="ARBA00023053"/>
    </source>
</evidence>
<sequence length="500" mass="56792">MNTLGATVSPEEASSTAKIYAMTGIKEGKDDIGQGDRSRKHGCTCEYTKERIRKFTQETSMHGVRYTGMTDIHSVRRIIWTVLVLWSLGWLTYFLYTSVVKYRAFNVNTLLSMKYTDVLLFPAVTVCNYNRYRKSYIQGTTFAEWQQTLYHPINLIHGSTTINWTTDAAIEELAKNRTYLELSAAHQKESMILECKLGRASSGCNAVDNFTTTLTDYGVCYTYNNALSNHMLVTESGSRHGLSLTLNLEQEEYTYGQNYGAGFKIDIRYKLSNVLILCTHLTCVVFVGFIGIGRYRYRYLNLQILVHFPGDVPLVTDFGTAVSPGTEVFMPVRLVVEKNKESPYRTNCTNVSLEYYAHYTKSNCIMEKVTQMVVSKCGCREPYMPGEYMMLRDLIGSKADERAIIWRDAILMQLVRSLVGFILIVLLPKKSNKELENVAVLHVFYEELSFMSIEQSAAYNGMDFLADFGGQMGLCVGASLLTVCEAFEFVFIGIWKRLCR</sequence>
<dbReference type="PRINTS" id="PR01078">
    <property type="entry name" value="AMINACHANNEL"/>
</dbReference>
<evidence type="ECO:0000256" key="7">
    <source>
        <dbReference type="ARBA" id="ARBA00023065"/>
    </source>
</evidence>
<keyword evidence="10 11" id="KW-0407">Ion channel</keyword>
<keyword evidence="3 11" id="KW-0894">Sodium channel</keyword>
<evidence type="ECO:0000256" key="9">
    <source>
        <dbReference type="ARBA" id="ARBA00023201"/>
    </source>
</evidence>
<dbReference type="PANTHER" id="PTHR11690:SF300">
    <property type="entry name" value="PICKPOCKET PROTEIN 19"/>
    <property type="match status" value="1"/>
</dbReference>
<keyword evidence="13" id="KW-1185">Reference proteome</keyword>
<dbReference type="GeneID" id="100371532"/>
<keyword evidence="2 11" id="KW-0813">Transport</keyword>
<evidence type="ECO:0000256" key="1">
    <source>
        <dbReference type="ARBA" id="ARBA00004141"/>
    </source>
</evidence>
<accession>A0ABM0GX86</accession>
<feature type="transmembrane region" description="Helical" evidence="12">
    <location>
        <begin position="78"/>
        <end position="96"/>
    </location>
</feature>
<keyword evidence="8 12" id="KW-0472">Membrane</keyword>
<dbReference type="Gene3D" id="1.10.287.770">
    <property type="entry name" value="YojJ-like"/>
    <property type="match status" value="1"/>
</dbReference>
<organism evidence="13 14">
    <name type="scientific">Saccoglossus kowalevskii</name>
    <name type="common">Acorn worm</name>
    <dbReference type="NCBI Taxonomy" id="10224"/>
    <lineage>
        <taxon>Eukaryota</taxon>
        <taxon>Metazoa</taxon>
        <taxon>Hemichordata</taxon>
        <taxon>Enteropneusta</taxon>
        <taxon>Harrimaniidae</taxon>
        <taxon>Saccoglossus</taxon>
    </lineage>
</organism>
<evidence type="ECO:0000256" key="10">
    <source>
        <dbReference type="ARBA" id="ARBA00023303"/>
    </source>
</evidence>
<evidence type="ECO:0000256" key="2">
    <source>
        <dbReference type="ARBA" id="ARBA00022448"/>
    </source>
</evidence>
<evidence type="ECO:0000256" key="11">
    <source>
        <dbReference type="RuleBase" id="RU000679"/>
    </source>
</evidence>
<evidence type="ECO:0000256" key="12">
    <source>
        <dbReference type="SAM" id="Phobius"/>
    </source>
</evidence>
<keyword evidence="4 11" id="KW-0812">Transmembrane</keyword>
<dbReference type="RefSeq" id="XP_002739356.1">
    <property type="nucleotide sequence ID" value="XM_002739310.1"/>
</dbReference>
<keyword evidence="9 11" id="KW-0739">Sodium transport</keyword>
<evidence type="ECO:0000256" key="3">
    <source>
        <dbReference type="ARBA" id="ARBA00022461"/>
    </source>
</evidence>
<evidence type="ECO:0000313" key="13">
    <source>
        <dbReference type="Proteomes" id="UP000694865"/>
    </source>
</evidence>
<dbReference type="Gene3D" id="2.60.470.10">
    <property type="entry name" value="Acid-sensing ion channels like domains"/>
    <property type="match status" value="1"/>
</dbReference>
<keyword evidence="5 12" id="KW-1133">Transmembrane helix</keyword>
<keyword evidence="6" id="KW-0915">Sodium</keyword>
<keyword evidence="7 11" id="KW-0406">Ion transport</keyword>
<feature type="transmembrane region" description="Helical" evidence="12">
    <location>
        <begin position="274"/>
        <end position="293"/>
    </location>
</feature>
<comment type="similarity">
    <text evidence="11">Belongs to the amiloride-sensitive sodium channel (TC 1.A.6) family.</text>
</comment>
<proteinExistence type="inferred from homology"/>
<dbReference type="PANTHER" id="PTHR11690">
    <property type="entry name" value="AMILORIDE-SENSITIVE SODIUM CHANNEL-RELATED"/>
    <property type="match status" value="1"/>
</dbReference>
<protein>
    <submittedName>
        <fullName evidence="14">Acid-sensing ion channel 2-like</fullName>
    </submittedName>
</protein>
<dbReference type="Proteomes" id="UP000694865">
    <property type="component" value="Unplaced"/>
</dbReference>
<evidence type="ECO:0000256" key="5">
    <source>
        <dbReference type="ARBA" id="ARBA00022989"/>
    </source>
</evidence>